<dbReference type="PANTHER" id="PTHR30471">
    <property type="entry name" value="DNA REPAIR PROTEIN RADC"/>
    <property type="match status" value="1"/>
</dbReference>
<gene>
    <name evidence="2" type="ORF">CKA38_04935</name>
</gene>
<name>A0A2U8E1W9_9BACT</name>
<dbReference type="KEGG" id="elut:CKA38_04935"/>
<sequence>MNAPSRLKELAATERPQERLQRLGAGALCDVELLAMLLRSGTRGHDVPTLAGALLREAGSLGALIGWKENDFRKLKGIGRVKALQLLTVMEVARRVLVQQNSTAPVFSGDRKWRRI</sequence>
<dbReference type="SUPFAM" id="SSF47781">
    <property type="entry name" value="RuvA domain 2-like"/>
    <property type="match status" value="1"/>
</dbReference>
<feature type="domain" description="UPF0758" evidence="1">
    <location>
        <begin position="8"/>
        <end position="83"/>
    </location>
</feature>
<keyword evidence="3" id="KW-1185">Reference proteome</keyword>
<dbReference type="EMBL" id="CP023004">
    <property type="protein sequence ID" value="AWI08684.1"/>
    <property type="molecule type" value="Genomic_DNA"/>
</dbReference>
<dbReference type="Pfam" id="PF20582">
    <property type="entry name" value="UPF0758_N"/>
    <property type="match status" value="1"/>
</dbReference>
<dbReference type="InterPro" id="IPR010994">
    <property type="entry name" value="RuvA_2-like"/>
</dbReference>
<dbReference type="PANTHER" id="PTHR30471:SF3">
    <property type="entry name" value="UPF0758 PROTEIN YEES-RELATED"/>
    <property type="match status" value="1"/>
</dbReference>
<dbReference type="Proteomes" id="UP000244896">
    <property type="component" value="Chromosome"/>
</dbReference>
<dbReference type="AlphaFoldDB" id="A0A2U8E1W9"/>
<evidence type="ECO:0000259" key="1">
    <source>
        <dbReference type="Pfam" id="PF20582"/>
    </source>
</evidence>
<proteinExistence type="predicted"/>
<protein>
    <recommendedName>
        <fullName evidence="1">UPF0758 domain-containing protein</fullName>
    </recommendedName>
</protein>
<dbReference type="InterPro" id="IPR046778">
    <property type="entry name" value="UPF0758_N"/>
</dbReference>
<evidence type="ECO:0000313" key="3">
    <source>
        <dbReference type="Proteomes" id="UP000244896"/>
    </source>
</evidence>
<reference evidence="2 3" key="1">
    <citation type="journal article" date="2018" name="Syst. Appl. Microbiol.">
        <title>Ereboglobus luteus gen. nov. sp. nov. from cockroach guts, and new insights into the oxygen relationship of the genera Opitutus and Didymococcus (Verrucomicrobia: Opitutaceae).</title>
        <authorList>
            <person name="Tegtmeier D."/>
            <person name="Belitz A."/>
            <person name="Radek R."/>
            <person name="Heimerl T."/>
            <person name="Brune A."/>
        </authorList>
    </citation>
    <scope>NUCLEOTIDE SEQUENCE [LARGE SCALE GENOMIC DNA]</scope>
    <source>
        <strain evidence="2 3">Ho45</strain>
    </source>
</reference>
<organism evidence="2 3">
    <name type="scientific">Ereboglobus luteus</name>
    <dbReference type="NCBI Taxonomy" id="1796921"/>
    <lineage>
        <taxon>Bacteria</taxon>
        <taxon>Pseudomonadati</taxon>
        <taxon>Verrucomicrobiota</taxon>
        <taxon>Opitutia</taxon>
        <taxon>Opitutales</taxon>
        <taxon>Opitutaceae</taxon>
        <taxon>Ereboglobus</taxon>
    </lineage>
</organism>
<accession>A0A2U8E1W9</accession>
<evidence type="ECO:0000313" key="2">
    <source>
        <dbReference type="EMBL" id="AWI08684.1"/>
    </source>
</evidence>
<dbReference type="InterPro" id="IPR001405">
    <property type="entry name" value="UPF0758"/>
</dbReference>